<reference evidence="1 2" key="1">
    <citation type="submission" date="2015-12" db="EMBL/GenBank/DDBJ databases">
        <title>Intraspecies pangenome expansion in the marine bacterium Alteromonas.</title>
        <authorList>
            <person name="Lopez-Perez M."/>
            <person name="Rodriguez-Valera F."/>
        </authorList>
    </citation>
    <scope>NUCLEOTIDE SEQUENCE [LARGE SCALE GENOMIC DNA]</scope>
    <source>
        <strain evidence="1 2">UM8</strain>
    </source>
</reference>
<dbReference type="EMBL" id="CP013928">
    <property type="protein sequence ID" value="AMJ78358.1"/>
    <property type="molecule type" value="Genomic_DNA"/>
</dbReference>
<dbReference type="AlphaFoldDB" id="A0AAC8XIZ3"/>
<evidence type="ECO:0000313" key="1">
    <source>
        <dbReference type="EMBL" id="AMJ78358.1"/>
    </source>
</evidence>
<accession>A0AAC8XIZ3</accession>
<name>A0AAC8XIZ3_9ALTE</name>
<organism evidence="1 2">
    <name type="scientific">Alteromonas mediterranea</name>
    <dbReference type="NCBI Taxonomy" id="314275"/>
    <lineage>
        <taxon>Bacteria</taxon>
        <taxon>Pseudomonadati</taxon>
        <taxon>Pseudomonadota</taxon>
        <taxon>Gammaproteobacteria</taxon>
        <taxon>Alteromonadales</taxon>
        <taxon>Alteromonadaceae</taxon>
        <taxon>Alteromonas/Salinimonas group</taxon>
        <taxon>Alteromonas</taxon>
    </lineage>
</organism>
<dbReference type="Proteomes" id="UP000061468">
    <property type="component" value="Chromosome"/>
</dbReference>
<dbReference type="RefSeq" id="WP_015066994.1">
    <property type="nucleotide sequence ID" value="NZ_CP013928.1"/>
</dbReference>
<proteinExistence type="predicted"/>
<sequence length="77" mass="8833">MKLDFKPMEETPTLQGNEYLPECLLYSACDGYHLVHAFFCPVTGDFMYFADFTESKIEDAKNYKAWALLIGEPEVAK</sequence>
<protein>
    <submittedName>
        <fullName evidence="1">Uncharacterized protein</fullName>
    </submittedName>
</protein>
<gene>
    <name evidence="1" type="ORF">AV942_08665</name>
</gene>
<evidence type="ECO:0000313" key="2">
    <source>
        <dbReference type="Proteomes" id="UP000061468"/>
    </source>
</evidence>